<gene>
    <name evidence="2" type="ORF">A8F95_05765</name>
</gene>
<accession>A0A1B9AYQ1</accession>
<keyword evidence="3" id="KW-1185">Reference proteome</keyword>
<dbReference type="Proteomes" id="UP000092578">
    <property type="component" value="Unassembled WGS sequence"/>
</dbReference>
<evidence type="ECO:0000313" key="2">
    <source>
        <dbReference type="EMBL" id="OCA88930.1"/>
    </source>
</evidence>
<dbReference type="RefSeq" id="WP_065410244.1">
    <property type="nucleotide sequence ID" value="NZ_MAYT01000012.1"/>
</dbReference>
<comment type="caution">
    <text evidence="2">The sequence shown here is derived from an EMBL/GenBank/DDBJ whole genome shotgun (WGS) entry which is preliminary data.</text>
</comment>
<dbReference type="InterPro" id="IPR003615">
    <property type="entry name" value="HNH_nuc"/>
</dbReference>
<organism evidence="2 3">
    <name type="scientific">Pseudobacillus wudalianchiensis</name>
    <dbReference type="NCBI Taxonomy" id="1743143"/>
    <lineage>
        <taxon>Bacteria</taxon>
        <taxon>Bacillati</taxon>
        <taxon>Bacillota</taxon>
        <taxon>Bacilli</taxon>
        <taxon>Bacillales</taxon>
        <taxon>Bacillaceae</taxon>
        <taxon>Pseudobacillus</taxon>
    </lineage>
</organism>
<dbReference type="EMBL" id="MAYT01000012">
    <property type="protein sequence ID" value="OCA88930.1"/>
    <property type="molecule type" value="Genomic_DNA"/>
</dbReference>
<evidence type="ECO:0000259" key="1">
    <source>
        <dbReference type="Pfam" id="PF13391"/>
    </source>
</evidence>
<proteinExistence type="predicted"/>
<protein>
    <recommendedName>
        <fullName evidence="1">HNH nuclease domain-containing protein</fullName>
    </recommendedName>
</protein>
<sequence>MPIPESINKSHLLQALKIIKEKGISNYRSSTKFDVIYEGVHFPPKEVLREANWLANGSELHHFSGGDESNNFLIRRGFTVVLKGTDQEIVLDYTRKLREGWPEKELLVPHPPEQTEGAIHLDKITDLSNLTVTESEQIIKARIGHSAFKKKLLAKGCKCALCGLTEPAFLIASHIKPWSASTDEERVDVNNGLLLCPNHDALFDKGYLTFDHEGVILLSNKLSEQSRMFLNIHKAMRIQLDEGQQLYMDYHRQYVFLDGIGSPV</sequence>
<dbReference type="AlphaFoldDB" id="A0A1B9AYQ1"/>
<feature type="domain" description="HNH nuclease" evidence="1">
    <location>
        <begin position="159"/>
        <end position="211"/>
    </location>
</feature>
<reference evidence="3" key="1">
    <citation type="submission" date="2016-05" db="EMBL/GenBank/DDBJ databases">
        <authorList>
            <person name="Liu B."/>
            <person name="Wang J."/>
            <person name="Zhu Y."/>
            <person name="Liu G."/>
            <person name="Chen Q."/>
            <person name="Chen Z."/>
            <person name="Lan J."/>
            <person name="Che J."/>
            <person name="Ge C."/>
            <person name="Shi H."/>
            <person name="Pan Z."/>
            <person name="Liu X."/>
        </authorList>
    </citation>
    <scope>NUCLEOTIDE SEQUENCE [LARGE SCALE GENOMIC DNA]</scope>
    <source>
        <strain evidence="3">FJAT-27215</strain>
    </source>
</reference>
<name>A0A1B9AYQ1_9BACI</name>
<evidence type="ECO:0000313" key="3">
    <source>
        <dbReference type="Proteomes" id="UP000092578"/>
    </source>
</evidence>
<dbReference type="Pfam" id="PF13391">
    <property type="entry name" value="HNH_2"/>
    <property type="match status" value="1"/>
</dbReference>